<dbReference type="InterPro" id="IPR001810">
    <property type="entry name" value="F-box_dom"/>
</dbReference>
<protein>
    <recommendedName>
        <fullName evidence="2">F-box domain-containing protein</fullName>
    </recommendedName>
</protein>
<dbReference type="InterPro" id="IPR001680">
    <property type="entry name" value="WD40_rpt"/>
</dbReference>
<dbReference type="SMART" id="SM00320">
    <property type="entry name" value="WD40"/>
    <property type="match status" value="2"/>
</dbReference>
<dbReference type="InterPro" id="IPR036047">
    <property type="entry name" value="F-box-like_dom_sf"/>
</dbReference>
<dbReference type="Gene3D" id="1.20.1280.50">
    <property type="match status" value="1"/>
</dbReference>
<dbReference type="Pfam" id="PF12937">
    <property type="entry name" value="F-box-like"/>
    <property type="match status" value="1"/>
</dbReference>
<keyword evidence="4" id="KW-1185">Reference proteome</keyword>
<dbReference type="AlphaFoldDB" id="A0A8H4R3S5"/>
<dbReference type="InterPro" id="IPR036322">
    <property type="entry name" value="WD40_repeat_dom_sf"/>
</dbReference>
<reference evidence="3 4" key="1">
    <citation type="submission" date="2019-12" db="EMBL/GenBank/DDBJ databases">
        <authorList>
            <person name="Floudas D."/>
            <person name="Bentzer J."/>
            <person name="Ahren D."/>
            <person name="Johansson T."/>
            <person name="Persson P."/>
            <person name="Tunlid A."/>
        </authorList>
    </citation>
    <scope>NUCLEOTIDE SEQUENCE [LARGE SCALE GENOMIC DNA]</scope>
    <source>
        <strain evidence="3 4">CBS 102.39</strain>
    </source>
</reference>
<dbReference type="Gene3D" id="2.130.10.10">
    <property type="entry name" value="YVTN repeat-like/Quinoprotein amine dehydrogenase"/>
    <property type="match status" value="1"/>
</dbReference>
<dbReference type="SUPFAM" id="SSF50978">
    <property type="entry name" value="WD40 repeat-like"/>
    <property type="match status" value="1"/>
</dbReference>
<feature type="compositionally biased region" description="Polar residues" evidence="1">
    <location>
        <begin position="1"/>
        <end position="26"/>
    </location>
</feature>
<feature type="region of interest" description="Disordered" evidence="1">
    <location>
        <begin position="1"/>
        <end position="49"/>
    </location>
</feature>
<dbReference type="InterPro" id="IPR015943">
    <property type="entry name" value="WD40/YVTN_repeat-like_dom_sf"/>
</dbReference>
<name>A0A8H4R3S5_9AGAR</name>
<gene>
    <name evidence="3" type="ORF">D9613_009513</name>
</gene>
<dbReference type="Proteomes" id="UP000521872">
    <property type="component" value="Unassembled WGS sequence"/>
</dbReference>
<dbReference type="PROSITE" id="PS50181">
    <property type="entry name" value="FBOX"/>
    <property type="match status" value="1"/>
</dbReference>
<proteinExistence type="predicted"/>
<dbReference type="EMBL" id="JAACJL010000002">
    <property type="protein sequence ID" value="KAF4622358.1"/>
    <property type="molecule type" value="Genomic_DNA"/>
</dbReference>
<evidence type="ECO:0000259" key="2">
    <source>
        <dbReference type="PROSITE" id="PS50181"/>
    </source>
</evidence>
<comment type="caution">
    <text evidence="3">The sequence shown here is derived from an EMBL/GenBank/DDBJ whole genome shotgun (WGS) entry which is preliminary data.</text>
</comment>
<evidence type="ECO:0000313" key="3">
    <source>
        <dbReference type="EMBL" id="KAF4622358.1"/>
    </source>
</evidence>
<evidence type="ECO:0000256" key="1">
    <source>
        <dbReference type="SAM" id="MobiDB-lite"/>
    </source>
</evidence>
<accession>A0A8H4R3S5</accession>
<organism evidence="3 4">
    <name type="scientific">Agrocybe pediades</name>
    <dbReference type="NCBI Taxonomy" id="84607"/>
    <lineage>
        <taxon>Eukaryota</taxon>
        <taxon>Fungi</taxon>
        <taxon>Dikarya</taxon>
        <taxon>Basidiomycota</taxon>
        <taxon>Agaricomycotina</taxon>
        <taxon>Agaricomycetes</taxon>
        <taxon>Agaricomycetidae</taxon>
        <taxon>Agaricales</taxon>
        <taxon>Agaricineae</taxon>
        <taxon>Strophariaceae</taxon>
        <taxon>Agrocybe</taxon>
    </lineage>
</organism>
<feature type="domain" description="F-box" evidence="2">
    <location>
        <begin position="75"/>
        <end position="121"/>
    </location>
</feature>
<evidence type="ECO:0000313" key="4">
    <source>
        <dbReference type="Proteomes" id="UP000521872"/>
    </source>
</evidence>
<dbReference type="SUPFAM" id="SSF81383">
    <property type="entry name" value="F-box domain"/>
    <property type="match status" value="1"/>
</dbReference>
<sequence length="775" mass="84741">MQYKPSSSSINNDTSHFLNSDNNQTNQDQHGIQHHDIQTQQQQRQLQHHEQLLQRSHKYFIQEREQRLQRDGYRPPPLLALPGETLTGIAAYLAPPSLLALGQVSRGLAELIRDDHTWRVSFLCGWIGVSPNSSPESGAVLGDSSWKTLLLDKSKRDDRTWREEYIWRYVMINRWSYSSNPTSTHAPVHSIITGMRLVALGKPSIKISPSNSTSSVVSSAYTSQEQENELGVNPTNLRDVLPAKNIIAAPTNAASVALLSSSIQYGIVARSQPTLARVGTGFIDAVGGGRAGRRGWPGLGAGWIGNGLNGNPNMQFRPDVVSCDISVEHVAPTSVEANPDATTPHVYVIWGTRTGEVVLTHAARALDGFISGGTGARSSTTGAMTVKRSGAGEGHEGIVKDVKWIVGSLGRKKHALTAGVDGRVKLWEVNYDAEEKQVTMRCVWTSSVKERAVSVRAPVRGLGANASFGQLIDECVRVEGLVVPTIGGGRGKLKVVCVTRTGDIRVWLFDKDDAWMTDVKEVVFPRPRLDGQDAEQELYSEAAMPIALAIDPTDPTSMSSSQSNWDARFLVAYQDDSVFYRVTVRLDQVEATPFGNLAFGPISVVDPHFARQGRESRSENKAVILVGDRMGCVSVYSWDAAHSIAPIEEGSNNADVISPFKSFEAHRDGATVTAIFWDGLVLVTGSARGTTHVFDALTFQHIRSFVAPFKMARGSRRTRMGQEGVERDREKMAVRQILVNSVAQGHGDVLVVAVGDVVMAWQAGRAERKEYAWGY</sequence>